<evidence type="ECO:0000256" key="3">
    <source>
        <dbReference type="ARBA" id="ARBA00022692"/>
    </source>
</evidence>
<feature type="compositionally biased region" description="Basic and acidic residues" evidence="9">
    <location>
        <begin position="160"/>
        <end position="187"/>
    </location>
</feature>
<evidence type="ECO:0000256" key="2">
    <source>
        <dbReference type="ARBA" id="ARBA00022448"/>
    </source>
</evidence>
<keyword evidence="4" id="KW-0653">Protein transport</keyword>
<comment type="caution">
    <text evidence="10">The sequence shown here is derived from an EMBL/GenBank/DDBJ whole genome shotgun (WGS) entry which is preliminary data.</text>
</comment>
<dbReference type="PRINTS" id="PR01506">
    <property type="entry name" value="TATBPROTEIN"/>
</dbReference>
<keyword evidence="7" id="KW-0472">Membrane</keyword>
<dbReference type="NCBIfam" id="TIGR01411">
    <property type="entry name" value="tatAE"/>
    <property type="match status" value="1"/>
</dbReference>
<dbReference type="OrthoDB" id="1923722at2759"/>
<dbReference type="EMBL" id="JAKOGI010000004">
    <property type="protein sequence ID" value="KAJ8452507.1"/>
    <property type="molecule type" value="Genomic_DNA"/>
</dbReference>
<dbReference type="GO" id="GO:0009535">
    <property type="term" value="C:chloroplast thylakoid membrane"/>
    <property type="evidence" value="ECO:0007669"/>
    <property type="project" value="UniProtKB-SubCell"/>
</dbReference>
<keyword evidence="3" id="KW-0812">Transmembrane</keyword>
<dbReference type="Pfam" id="PF02416">
    <property type="entry name" value="TatA_B_E"/>
    <property type="match status" value="1"/>
</dbReference>
<evidence type="ECO:0000256" key="8">
    <source>
        <dbReference type="ARBA" id="ARBA00025340"/>
    </source>
</evidence>
<evidence type="ECO:0000313" key="10">
    <source>
        <dbReference type="EMBL" id="KAJ8452507.1"/>
    </source>
</evidence>
<proteinExistence type="inferred from homology"/>
<keyword evidence="5" id="KW-1133">Transmembrane helix</keyword>
<comment type="subcellular location">
    <subcellularLocation>
        <location evidence="1">Plastid</location>
        <location evidence="1">Chloroplast thylakoid membrane</location>
        <topology evidence="1">Single-pass membrane protein</topology>
    </subcellularLocation>
</comment>
<accession>A0A9Q1L1S8</accession>
<dbReference type="GO" id="GO:0006886">
    <property type="term" value="P:intracellular protein transport"/>
    <property type="evidence" value="ECO:0007669"/>
    <property type="project" value="UniProtKB-ARBA"/>
</dbReference>
<organism evidence="10 11">
    <name type="scientific">Carnegiea gigantea</name>
    <dbReference type="NCBI Taxonomy" id="171969"/>
    <lineage>
        <taxon>Eukaryota</taxon>
        <taxon>Viridiplantae</taxon>
        <taxon>Streptophyta</taxon>
        <taxon>Embryophyta</taxon>
        <taxon>Tracheophyta</taxon>
        <taxon>Spermatophyta</taxon>
        <taxon>Magnoliopsida</taxon>
        <taxon>eudicotyledons</taxon>
        <taxon>Gunneridae</taxon>
        <taxon>Pentapetalae</taxon>
        <taxon>Caryophyllales</taxon>
        <taxon>Cactineae</taxon>
        <taxon>Cactaceae</taxon>
        <taxon>Cactoideae</taxon>
        <taxon>Echinocereeae</taxon>
        <taxon>Carnegiea</taxon>
    </lineage>
</organism>
<keyword evidence="6" id="KW-0811">Translocation</keyword>
<gene>
    <name evidence="10" type="ORF">Cgig2_000096</name>
</gene>
<evidence type="ECO:0000256" key="1">
    <source>
        <dbReference type="ARBA" id="ARBA00004581"/>
    </source>
</evidence>
<dbReference type="InterPro" id="IPR006312">
    <property type="entry name" value="TatA/E"/>
</dbReference>
<dbReference type="InterPro" id="IPR003369">
    <property type="entry name" value="TatA/B/E"/>
</dbReference>
<feature type="compositionally biased region" description="Polar residues" evidence="9">
    <location>
        <begin position="188"/>
        <end position="198"/>
    </location>
</feature>
<dbReference type="PANTHER" id="PTHR33162:SF1">
    <property type="entry name" value="SEC-INDEPENDENT PROTEIN TRANSLOCASE PROTEIN TATA, CHLOROPLASTIC"/>
    <property type="match status" value="1"/>
</dbReference>
<evidence type="ECO:0000256" key="9">
    <source>
        <dbReference type="SAM" id="MobiDB-lite"/>
    </source>
</evidence>
<name>A0A9Q1L1S8_9CARY</name>
<evidence type="ECO:0000256" key="7">
    <source>
        <dbReference type="ARBA" id="ARBA00023136"/>
    </source>
</evidence>
<dbReference type="Proteomes" id="UP001153076">
    <property type="component" value="Unassembled WGS sequence"/>
</dbReference>
<dbReference type="Gene3D" id="1.20.5.3310">
    <property type="match status" value="1"/>
</dbReference>
<evidence type="ECO:0000256" key="5">
    <source>
        <dbReference type="ARBA" id="ARBA00022989"/>
    </source>
</evidence>
<sequence length="208" mass="22818">MGISSLSTTLSLSSIPKPPISVSRSPLFLTQTSSSFLKSVNNSGSRLSLTRVRPGKPTRKKGFSCTCMFGLGVPELAVIAGVAVLVFGPKQLPEIGRSIGKTLKGFQQYIEDSRMGVNVIFWHSSSFRRFSKINEQLTQSVLNLSVPAEDSQLFRKINRHSSERKDTAIQAAKEFESELKKPEEPHSSNEATDANTESGKSEEKENVL</sequence>
<protein>
    <submittedName>
        <fullName evidence="10">Uncharacterized protein</fullName>
    </submittedName>
</protein>
<keyword evidence="11" id="KW-1185">Reference proteome</keyword>
<dbReference type="HAMAP" id="MF_00236">
    <property type="entry name" value="TatA_E"/>
    <property type="match status" value="1"/>
</dbReference>
<evidence type="ECO:0000256" key="6">
    <source>
        <dbReference type="ARBA" id="ARBA00023010"/>
    </source>
</evidence>
<reference evidence="10" key="1">
    <citation type="submission" date="2022-04" db="EMBL/GenBank/DDBJ databases">
        <title>Carnegiea gigantea Genome sequencing and assembly v2.</title>
        <authorList>
            <person name="Copetti D."/>
            <person name="Sanderson M.J."/>
            <person name="Burquez A."/>
            <person name="Wojciechowski M.F."/>
        </authorList>
    </citation>
    <scope>NUCLEOTIDE SEQUENCE</scope>
    <source>
        <strain evidence="10">SGP5-SGP5p</strain>
        <tissue evidence="10">Aerial part</tissue>
    </source>
</reference>
<evidence type="ECO:0000313" key="11">
    <source>
        <dbReference type="Proteomes" id="UP001153076"/>
    </source>
</evidence>
<feature type="compositionally biased region" description="Basic and acidic residues" evidence="9">
    <location>
        <begin position="199"/>
        <end position="208"/>
    </location>
</feature>
<dbReference type="AlphaFoldDB" id="A0A9Q1L1S8"/>
<evidence type="ECO:0000256" key="4">
    <source>
        <dbReference type="ARBA" id="ARBA00022927"/>
    </source>
</evidence>
<keyword evidence="2" id="KW-0813">Transport</keyword>
<dbReference type="GO" id="GO:0043953">
    <property type="term" value="P:protein transport by the Tat complex"/>
    <property type="evidence" value="ECO:0007669"/>
    <property type="project" value="InterPro"/>
</dbReference>
<dbReference type="PANTHER" id="PTHR33162">
    <property type="entry name" value="SEC-INDEPENDENT PROTEIN TRANSLOCASE PROTEIN TATA, CHLOROPLASTIC"/>
    <property type="match status" value="1"/>
</dbReference>
<feature type="region of interest" description="Disordered" evidence="9">
    <location>
        <begin position="159"/>
        <end position="208"/>
    </location>
</feature>
<comment type="function">
    <text evidence="8">Part of the twin-arginine translocation (Tat) system that transports large folded proteins containing a characteristic twin-arginine motif in their signal peptide across the thylakoid membrane. Involved in delta pH-dependent protein transport required for chloroplast development, especially thylakoid membrane formation. TATC and TATB mediate precursor recognition, whereas TATA facilitates translocation.</text>
</comment>